<dbReference type="EMBL" id="CP108058">
    <property type="protein sequence ID" value="WUO51202.1"/>
    <property type="molecule type" value="Genomic_DNA"/>
</dbReference>
<keyword evidence="2" id="KW-1185">Reference proteome</keyword>
<sequence length="60" mass="6606">MTAVLIEPIVRDLVMDDFDLDVRIAVSADFETAEAGFSNWYSCKSTCVRECLGISINGCN</sequence>
<accession>A0ABZ1RWD8</accession>
<evidence type="ECO:0000313" key="2">
    <source>
        <dbReference type="Proteomes" id="UP001432075"/>
    </source>
</evidence>
<keyword evidence="1" id="KW-0614">Plasmid</keyword>
<evidence type="ECO:0000313" key="1">
    <source>
        <dbReference type="EMBL" id="WUO51202.1"/>
    </source>
</evidence>
<dbReference type="Proteomes" id="UP001432075">
    <property type="component" value="Plasmid unnamed1"/>
</dbReference>
<dbReference type="NCBIfam" id="NF038155">
    <property type="entry name" value="lanthi_I_FDLD"/>
    <property type="match status" value="1"/>
</dbReference>
<geneLocation type="plasmid" evidence="1 2">
    <name>unnamed1</name>
</geneLocation>
<protein>
    <submittedName>
        <fullName evidence="1">FDLD family class I lanthipeptide</fullName>
    </submittedName>
</protein>
<reference evidence="1" key="1">
    <citation type="submission" date="2022-10" db="EMBL/GenBank/DDBJ databases">
        <title>The complete genomes of actinobacterial strains from the NBC collection.</title>
        <authorList>
            <person name="Joergensen T.S."/>
            <person name="Alvarez Arevalo M."/>
            <person name="Sterndorff E.B."/>
            <person name="Faurdal D."/>
            <person name="Vuksanovic O."/>
            <person name="Mourched A.-S."/>
            <person name="Charusanti P."/>
            <person name="Shaw S."/>
            <person name="Blin K."/>
            <person name="Weber T."/>
        </authorList>
    </citation>
    <scope>NUCLEOTIDE SEQUENCE</scope>
    <source>
        <strain evidence="1">NBC_00283</strain>
        <plasmid evidence="1">unnamed1</plasmid>
    </source>
</reference>
<name>A0ABZ1RWD8_9ACTN</name>
<organism evidence="1 2">
    <name type="scientific">Streptomyces goshikiensis</name>
    <dbReference type="NCBI Taxonomy" id="1942"/>
    <lineage>
        <taxon>Bacteria</taxon>
        <taxon>Bacillati</taxon>
        <taxon>Actinomycetota</taxon>
        <taxon>Actinomycetes</taxon>
        <taxon>Kitasatosporales</taxon>
        <taxon>Streptomycetaceae</taxon>
        <taxon>Streptomyces</taxon>
    </lineage>
</organism>
<dbReference type="RefSeq" id="WP_124291097.1">
    <property type="nucleotide sequence ID" value="NZ_CP108058.1"/>
</dbReference>
<gene>
    <name evidence="1" type="ORF">OHU17_35615</name>
</gene>
<proteinExistence type="predicted"/>